<dbReference type="SUPFAM" id="SSF53335">
    <property type="entry name" value="S-adenosyl-L-methionine-dependent methyltransferases"/>
    <property type="match status" value="1"/>
</dbReference>
<dbReference type="GO" id="GO:0061542">
    <property type="term" value="F:3-demethylubiquinol 3-O-methyltransferase activity"/>
    <property type="evidence" value="ECO:0007669"/>
    <property type="project" value="UniProtKB-UniRule"/>
</dbReference>
<dbReference type="VEuPathDB" id="TriTrypDB:TRSC58_04599"/>
<dbReference type="OrthoDB" id="3265906at2759"/>
<comment type="subcellular location">
    <subcellularLocation>
        <location evidence="5">Mitochondrion inner membrane</location>
        <topology evidence="5">Peripheral membrane protein</topology>
        <orientation evidence="5">Matrix side</orientation>
    </subcellularLocation>
</comment>
<dbReference type="InterPro" id="IPR029063">
    <property type="entry name" value="SAM-dependent_MTases_sf"/>
</dbReference>
<dbReference type="Proteomes" id="UP000031737">
    <property type="component" value="Unassembled WGS sequence"/>
</dbReference>
<feature type="binding site" evidence="5">
    <location>
        <position position="94"/>
    </location>
    <ligand>
        <name>S-adenosyl-L-methionine</name>
        <dbReference type="ChEBI" id="CHEBI:59789"/>
    </ligand>
</feature>
<keyword evidence="5" id="KW-0460">Magnesium</keyword>
<feature type="binding site" evidence="5">
    <location>
        <position position="151"/>
    </location>
    <ligand>
        <name>Mg(2+)</name>
        <dbReference type="ChEBI" id="CHEBI:18420"/>
    </ligand>
</feature>
<comment type="caution">
    <text evidence="6">The sequence shown here is derived from an EMBL/GenBank/DDBJ whole genome shotgun (WGS) entry which is preliminary data.</text>
</comment>
<dbReference type="PANTHER" id="PTHR43464">
    <property type="entry name" value="METHYLTRANSFERASE"/>
    <property type="match status" value="1"/>
</dbReference>
<sequence length="281" mass="31078">MQCAMRGVSAAEIAKFRELQSHWWNPNGPLRTLHAFNPLRVQYISNMCKHFAKRSDFFAPCGITPGMRILDVGCGGGILSESLARLGGNVLGIDMCEESIAVAQQRRERTLRELDSCTSQDAAALLVYRHVPLNTIVVQEKQQFDLVVASEVIEHVEDAPGFLQDLCDATSPGGMLIISTMDKSIRTAISHIAVAEYLTGLVRPGTHDWSKFVPPKDVSRCAQQHHVRQVDLQYIVTCPDVLMSLATRQLQLGFSLTKGFDTGHYFWSGLKMAAPTSNHTP</sequence>
<dbReference type="GO" id="GO:0031314">
    <property type="term" value="C:extrinsic component of mitochondrial inner membrane"/>
    <property type="evidence" value="ECO:0007669"/>
    <property type="project" value="UniProtKB-UniRule"/>
</dbReference>
<evidence type="ECO:0000256" key="4">
    <source>
        <dbReference type="ARBA" id="ARBA00022691"/>
    </source>
</evidence>
<proteinExistence type="inferred from homology"/>
<keyword evidence="5" id="KW-0472">Membrane</keyword>
<comment type="subunit">
    <text evidence="5">Component of a multi-subunit COQ enzyme complex.</text>
</comment>
<keyword evidence="2 5" id="KW-0808">Transferase</keyword>
<keyword evidence="5" id="KW-0999">Mitochondrion inner membrane</keyword>
<dbReference type="Pfam" id="PF13489">
    <property type="entry name" value="Methyltransf_23"/>
    <property type="match status" value="1"/>
</dbReference>
<dbReference type="EMBL" id="AUPL01004599">
    <property type="protein sequence ID" value="ESL07708.1"/>
    <property type="molecule type" value="Genomic_DNA"/>
</dbReference>
<dbReference type="Gene3D" id="3.40.50.150">
    <property type="entry name" value="Vaccinia Virus protein VP39"/>
    <property type="match status" value="1"/>
</dbReference>
<evidence type="ECO:0000256" key="1">
    <source>
        <dbReference type="ARBA" id="ARBA00022603"/>
    </source>
</evidence>
<organism evidence="6 7">
    <name type="scientific">Trypanosoma rangeli SC58</name>
    <dbReference type="NCBI Taxonomy" id="429131"/>
    <lineage>
        <taxon>Eukaryota</taxon>
        <taxon>Discoba</taxon>
        <taxon>Euglenozoa</taxon>
        <taxon>Kinetoplastea</taxon>
        <taxon>Metakinetoplastina</taxon>
        <taxon>Trypanosomatida</taxon>
        <taxon>Trypanosomatidae</taxon>
        <taxon>Trypanosoma</taxon>
        <taxon>Herpetosoma</taxon>
    </lineage>
</organism>
<dbReference type="GO" id="GO:0120537">
    <property type="term" value="F:3-demethylubiquinone 3-O-methyltransferase activity"/>
    <property type="evidence" value="ECO:0007669"/>
    <property type="project" value="RHEA"/>
</dbReference>
<dbReference type="UniPathway" id="UPA00232"/>
<keyword evidence="3 5" id="KW-0831">Ubiquinone biosynthesis</keyword>
<dbReference type="EC" id="2.1.1.64" evidence="5"/>
<keyword evidence="1 5" id="KW-0489">Methyltransferase</keyword>
<name>A0A061IX34_TRYRA</name>
<evidence type="ECO:0000313" key="7">
    <source>
        <dbReference type="Proteomes" id="UP000031737"/>
    </source>
</evidence>
<dbReference type="EC" id="2.1.1.-" evidence="5"/>
<evidence type="ECO:0000313" key="6">
    <source>
        <dbReference type="EMBL" id="ESL07708.1"/>
    </source>
</evidence>
<feature type="binding site" evidence="5">
    <location>
        <position position="40"/>
    </location>
    <ligand>
        <name>S-adenosyl-L-methionine</name>
        <dbReference type="ChEBI" id="CHEBI:59789"/>
    </ligand>
</feature>
<dbReference type="GO" id="GO:0046872">
    <property type="term" value="F:metal ion binding"/>
    <property type="evidence" value="ECO:0007669"/>
    <property type="project" value="UniProtKB-KW"/>
</dbReference>
<dbReference type="AlphaFoldDB" id="A0A061IX34"/>
<feature type="binding site" evidence="5">
    <location>
        <position position="154"/>
    </location>
    <ligand>
        <name>Mg(2+)</name>
        <dbReference type="ChEBI" id="CHEBI:18420"/>
    </ligand>
</feature>
<protein>
    <recommendedName>
        <fullName evidence="5">Ubiquinone biosynthesis O-methyltransferase, mitochondrial</fullName>
    </recommendedName>
    <alternativeName>
        <fullName evidence="5">3-demethylubiquinol 3-O-methyltransferase</fullName>
        <ecNumber evidence="5">2.1.1.64</ecNumber>
    </alternativeName>
    <alternativeName>
        <fullName evidence="5">3-demethylubiquinone 3-O-methyltransferase</fullName>
        <ecNumber evidence="5">2.1.1.-</ecNumber>
    </alternativeName>
    <alternativeName>
        <fullName evidence="5">Polyprenyldihydroxybenzoate methyltransferase</fullName>
        <ecNumber evidence="5">2.1.1.114</ecNumber>
    </alternativeName>
</protein>
<evidence type="ECO:0000256" key="2">
    <source>
        <dbReference type="ARBA" id="ARBA00022679"/>
    </source>
</evidence>
<comment type="function">
    <text evidence="5">O-methyltransferase required for two non-consecutive steps during ubiquinone biosynthesis. Catalyzes the 2 O-methylation of 3,4-dihydroxy-5-(all-trans-polyprenyl)benzoic acid into 4-hydroxy-3-methoxy-5-(all-trans-polyprenyl)benzoic acid. Also catalyzes the last step of ubiquinone biosynthesis by mediating methylation of 3-demethylubiquinone into ubiquinone. Also able to mediate the methylation of 3-demethylubiquinol into ubiquinol.</text>
</comment>
<dbReference type="HAMAP" id="MF_00472">
    <property type="entry name" value="UbiG"/>
    <property type="match status" value="1"/>
</dbReference>
<dbReference type="GO" id="GO:0010420">
    <property type="term" value="F:polyprenyldihydroxybenzoate methyltransferase activity"/>
    <property type="evidence" value="ECO:0007669"/>
    <property type="project" value="UniProtKB-UniRule"/>
</dbReference>
<dbReference type="GO" id="GO:0032259">
    <property type="term" value="P:methylation"/>
    <property type="evidence" value="ECO:0007669"/>
    <property type="project" value="UniProtKB-KW"/>
</dbReference>
<evidence type="ECO:0000256" key="5">
    <source>
        <dbReference type="HAMAP-Rule" id="MF_03190"/>
    </source>
</evidence>
<dbReference type="PANTHER" id="PTHR43464:SF19">
    <property type="entry name" value="UBIQUINONE BIOSYNTHESIS O-METHYLTRANSFERASE, MITOCHONDRIAL"/>
    <property type="match status" value="1"/>
</dbReference>
<comment type="cofactor">
    <cofactor evidence="5">
        <name>Mg(2+)</name>
        <dbReference type="ChEBI" id="CHEBI:18420"/>
    </cofactor>
</comment>
<dbReference type="EC" id="2.1.1.114" evidence="5"/>
<accession>A0A061IX34</accession>
<comment type="pathway">
    <text evidence="5">Cofactor biosynthesis; ubiquinone biosynthesis.</text>
</comment>
<dbReference type="CDD" id="cd02440">
    <property type="entry name" value="AdoMet_MTases"/>
    <property type="match status" value="1"/>
</dbReference>
<comment type="catalytic activity">
    <reaction evidence="5">
        <text>a 3-demethylubiquinone + S-adenosyl-L-methionine = a ubiquinone + S-adenosyl-L-homocysteine</text>
        <dbReference type="Rhea" id="RHEA:81215"/>
        <dbReference type="Rhea" id="RHEA-COMP:9565"/>
        <dbReference type="Rhea" id="RHEA-COMP:19654"/>
        <dbReference type="ChEBI" id="CHEBI:16389"/>
        <dbReference type="ChEBI" id="CHEBI:57856"/>
        <dbReference type="ChEBI" id="CHEBI:59789"/>
        <dbReference type="ChEBI" id="CHEBI:231825"/>
    </reaction>
</comment>
<gene>
    <name evidence="6" type="ORF">TRSC58_04599</name>
</gene>
<keyword evidence="6" id="KW-0830">Ubiquinone</keyword>
<reference evidence="6 7" key="1">
    <citation type="submission" date="2013-07" db="EMBL/GenBank/DDBJ databases">
        <authorList>
            <person name="Stoco P.H."/>
            <person name="Wagner G."/>
            <person name="Gerber A."/>
            <person name="Zaha A."/>
            <person name="Thompson C."/>
            <person name="Bartholomeu D.C."/>
            <person name="Luckemeyer D.D."/>
            <person name="Bahia D."/>
            <person name="Loreto E."/>
            <person name="Prestes E.B."/>
            <person name="Lima F.M."/>
            <person name="Rodrigues-Luiz G."/>
            <person name="Vallejo G.A."/>
            <person name="Filho J.F."/>
            <person name="Monteiro K.M."/>
            <person name="Tyler K.M."/>
            <person name="de Almeida L.G."/>
            <person name="Ortiz M.F."/>
            <person name="Siervo M.A."/>
            <person name="de Moraes M.H."/>
            <person name="Cunha O.L."/>
            <person name="Mendonca-Neto R."/>
            <person name="Silva R."/>
            <person name="Teixeira S.M."/>
            <person name="Murta S.M."/>
            <person name="Sincero T.C."/>
            <person name="Mendes T.A."/>
            <person name="Urmenyi T.P."/>
            <person name="Silva V.G."/>
            <person name="da Rocha W.D."/>
            <person name="Andersson B."/>
            <person name="Romanha A.J."/>
            <person name="Steindel M."/>
            <person name="de Vasconcelos A.T."/>
            <person name="Grisard E.C."/>
        </authorList>
    </citation>
    <scope>NUCLEOTIDE SEQUENCE [LARGE SCALE GENOMIC DNA]</scope>
    <source>
        <strain evidence="6 7">SC58</strain>
    </source>
</reference>
<keyword evidence="5" id="KW-0479">Metal-binding</keyword>
<keyword evidence="4 5" id="KW-0949">S-adenosyl-L-methionine</keyword>
<feature type="binding site" evidence="5">
    <location>
        <position position="73"/>
    </location>
    <ligand>
        <name>S-adenosyl-L-methionine</name>
        <dbReference type="ChEBI" id="CHEBI:59789"/>
    </ligand>
</feature>
<feature type="binding site" evidence="5">
    <location>
        <position position="155"/>
    </location>
    <ligand>
        <name>Mg(2+)</name>
        <dbReference type="ChEBI" id="CHEBI:18420"/>
    </ligand>
</feature>
<dbReference type="InterPro" id="IPR010233">
    <property type="entry name" value="UbiG_MeTrfase"/>
</dbReference>
<keyword evidence="7" id="KW-1185">Reference proteome</keyword>
<evidence type="ECO:0000256" key="3">
    <source>
        <dbReference type="ARBA" id="ARBA00022688"/>
    </source>
</evidence>
<comment type="catalytic activity">
    <reaction evidence="5">
        <text>a 3-demethylubiquinol + S-adenosyl-L-methionine = a ubiquinol + S-adenosyl-L-homocysteine + H(+)</text>
        <dbReference type="Rhea" id="RHEA:44380"/>
        <dbReference type="Rhea" id="RHEA-COMP:9566"/>
        <dbReference type="Rhea" id="RHEA-COMP:10914"/>
        <dbReference type="ChEBI" id="CHEBI:15378"/>
        <dbReference type="ChEBI" id="CHEBI:17976"/>
        <dbReference type="ChEBI" id="CHEBI:57856"/>
        <dbReference type="ChEBI" id="CHEBI:59789"/>
        <dbReference type="ChEBI" id="CHEBI:84422"/>
        <dbReference type="EC" id="2.1.1.64"/>
    </reaction>
</comment>
<dbReference type="NCBIfam" id="TIGR01983">
    <property type="entry name" value="UbiG"/>
    <property type="match status" value="1"/>
</dbReference>
<comment type="catalytic activity">
    <reaction evidence="5">
        <text>a 3,4-dihydroxy-5-(all-trans-polyprenyl)benzoate + S-adenosyl-L-methionine = a 4-hydroxy-3-methoxy-5-(all-trans-polyprenyl)benzoate + S-adenosyl-L-homocysteine + H(+)</text>
        <dbReference type="Rhea" id="RHEA:44452"/>
        <dbReference type="Rhea" id="RHEA-COMP:10930"/>
        <dbReference type="Rhea" id="RHEA-COMP:10931"/>
        <dbReference type="ChEBI" id="CHEBI:15378"/>
        <dbReference type="ChEBI" id="CHEBI:57856"/>
        <dbReference type="ChEBI" id="CHEBI:59789"/>
        <dbReference type="ChEBI" id="CHEBI:64694"/>
        <dbReference type="ChEBI" id="CHEBI:84443"/>
        <dbReference type="EC" id="2.1.1.114"/>
    </reaction>
</comment>
<feature type="binding site" evidence="5">
    <location>
        <position position="150"/>
    </location>
    <ligand>
        <name>S-adenosyl-L-methionine</name>
        <dbReference type="ChEBI" id="CHEBI:59789"/>
    </ligand>
</feature>
<keyword evidence="5" id="KW-0496">Mitochondrion</keyword>
<comment type="similarity">
    <text evidence="5">Belongs to the class I-like SAM-binding methyltransferase superfamily. UbiG/COQ3 family.</text>
</comment>